<keyword evidence="2" id="KW-1133">Transmembrane helix</keyword>
<dbReference type="EnsemblMetazoa" id="AMIN000751-RA">
    <property type="protein sequence ID" value="AMIN000751-PA"/>
    <property type="gene ID" value="AMIN000751"/>
</dbReference>
<protein>
    <submittedName>
        <fullName evidence="3">Uncharacterized protein</fullName>
    </submittedName>
</protein>
<reference evidence="4" key="1">
    <citation type="submission" date="2013-03" db="EMBL/GenBank/DDBJ databases">
        <title>The Genome Sequence of Anopheles minimus MINIMUS1.</title>
        <authorList>
            <consortium name="The Broad Institute Genomics Platform"/>
            <person name="Neafsey D.E."/>
            <person name="Walton C."/>
            <person name="Walker B."/>
            <person name="Young S.K."/>
            <person name="Zeng Q."/>
            <person name="Gargeya S."/>
            <person name="Fitzgerald M."/>
            <person name="Haas B."/>
            <person name="Abouelleil A."/>
            <person name="Allen A.W."/>
            <person name="Alvarado L."/>
            <person name="Arachchi H.M."/>
            <person name="Berlin A.M."/>
            <person name="Chapman S.B."/>
            <person name="Gainer-Dewar J."/>
            <person name="Goldberg J."/>
            <person name="Griggs A."/>
            <person name="Gujja S."/>
            <person name="Hansen M."/>
            <person name="Howarth C."/>
            <person name="Imamovic A."/>
            <person name="Ireland A."/>
            <person name="Larimer J."/>
            <person name="McCowan C."/>
            <person name="Murphy C."/>
            <person name="Pearson M."/>
            <person name="Poon T.W."/>
            <person name="Priest M."/>
            <person name="Roberts A."/>
            <person name="Saif S."/>
            <person name="Shea T."/>
            <person name="Sisk P."/>
            <person name="Sykes S."/>
            <person name="Wortman J."/>
            <person name="Nusbaum C."/>
            <person name="Birren B."/>
        </authorList>
    </citation>
    <scope>NUCLEOTIDE SEQUENCE [LARGE SCALE GENOMIC DNA]</scope>
    <source>
        <strain evidence="4">MINIMUS1</strain>
    </source>
</reference>
<evidence type="ECO:0000256" key="1">
    <source>
        <dbReference type="SAM" id="MobiDB-lite"/>
    </source>
</evidence>
<keyword evidence="2" id="KW-0812">Transmembrane</keyword>
<sequence>MQSFVGYRLIIVGIALITLQLQFYRCEPITPEARHRESPGRIDQPAPSSILQTIDSKAKLDGFNRALHDRLQHTHANLRPLQARAAQLQRHFDTFQRAARRTASPNAAGTRTARNELLQEAHRLRAAVERKLQGFGALDQQYRTMRTVLQPKPKNAGLPRAWLDRDTERQMELNERIYKNIIDLLVHLIECPVNIIHDVMGPAVTAAPTTPAPTEGTNEDGDDSEPEDNTFYDEPIEPNADEGAVPWLEEFHY</sequence>
<feature type="compositionally biased region" description="Acidic residues" evidence="1">
    <location>
        <begin position="217"/>
        <end position="240"/>
    </location>
</feature>
<name>A0A182VRR0_9DIPT</name>
<evidence type="ECO:0000313" key="4">
    <source>
        <dbReference type="Proteomes" id="UP000075920"/>
    </source>
</evidence>
<dbReference type="VEuPathDB" id="VectorBase:AMIN000751"/>
<dbReference type="AlphaFoldDB" id="A0A182VRR0"/>
<feature type="region of interest" description="Disordered" evidence="1">
    <location>
        <begin position="206"/>
        <end position="253"/>
    </location>
</feature>
<organism evidence="3 4">
    <name type="scientific">Anopheles minimus</name>
    <dbReference type="NCBI Taxonomy" id="112268"/>
    <lineage>
        <taxon>Eukaryota</taxon>
        <taxon>Metazoa</taxon>
        <taxon>Ecdysozoa</taxon>
        <taxon>Arthropoda</taxon>
        <taxon>Hexapoda</taxon>
        <taxon>Insecta</taxon>
        <taxon>Pterygota</taxon>
        <taxon>Neoptera</taxon>
        <taxon>Endopterygota</taxon>
        <taxon>Diptera</taxon>
        <taxon>Nematocera</taxon>
        <taxon>Culicoidea</taxon>
        <taxon>Culicidae</taxon>
        <taxon>Anophelinae</taxon>
        <taxon>Anopheles</taxon>
    </lineage>
</organism>
<dbReference type="Proteomes" id="UP000075920">
    <property type="component" value="Unassembled WGS sequence"/>
</dbReference>
<accession>A0A182VRR0</accession>
<keyword evidence="2" id="KW-0472">Membrane</keyword>
<keyword evidence="4" id="KW-1185">Reference proteome</keyword>
<proteinExistence type="predicted"/>
<evidence type="ECO:0000313" key="3">
    <source>
        <dbReference type="EnsemblMetazoa" id="AMIN000751-PA"/>
    </source>
</evidence>
<feature type="transmembrane region" description="Helical" evidence="2">
    <location>
        <begin position="6"/>
        <end position="24"/>
    </location>
</feature>
<evidence type="ECO:0000256" key="2">
    <source>
        <dbReference type="SAM" id="Phobius"/>
    </source>
</evidence>
<reference evidence="3" key="2">
    <citation type="submission" date="2020-05" db="UniProtKB">
        <authorList>
            <consortium name="EnsemblMetazoa"/>
        </authorList>
    </citation>
    <scope>IDENTIFICATION</scope>
    <source>
        <strain evidence="3">MINIMUS1</strain>
    </source>
</reference>